<sequence length="768" mass="87407">MHIEYVEIQNYRKLKSCRIEFTDQTTIFVGANNSGKTSAMDVLRKFLSEKNDFTVNDFTLSNWIEINVIGKKLINSEEMIGSLAEELGKLVPTMDVWLYVEDHEIHYVAHLIPSLDWGGGLLGVRLRLEPKNIENLFKDFIDSSKTAKNTLNAIISTEGNSSISLWPKDLRDYLSRKFQTHFEIKSYILDPEKLSLPENGVARPQILPLGSGPIEGDPFKRLFLIHNINAQRGFTDPTNKANEDDESTSRRAGSLSAQLRKYYNKHLSPTNLPDSADIGALEAIDVAQRTFNEKLRHAFNDALYELESLGYPGFSNPKITISTKIKPADGLNHDSAVQFELTPENNQDNYFPLRLPELYNGLGYQNLISMIFKLMQFRDEWMKVGKLAKNTSSGQEDFFIPPLHIVLIEEPEAHLHMQVQQVFIRQAYKVLCNHKNLKDEQSLKTQLIVSTHSGHIAHEMPFSSIRYFRRKPILSQNEVPTSTVVNLSNVFGKKEPETERFVTRYLQLTHYDLLFADAAILVEGPAERMLLPHFIRSHFEELNQMYISILEIGGSHAHTLRPLIEALGLTSLIITDLDSANSKSHKSVPPSRKKDLVTGNDTLKSWVPCKTNIDDLLDLKPEEKVKRYENIHFSVRAAYQSPIKVLMVPDGPEVEALPYTFEDALVFENLTLFKNADGNGLIKKFKDAINNLSSIDQLGETFFDDLREGKKADFALQLIYRKDLSDLKVPTYIKEGLTWLREQIKKNQWDNSLNLNSVESAAEEVVGV</sequence>
<dbReference type="Proteomes" id="UP000198601">
    <property type="component" value="Unassembled WGS sequence"/>
</dbReference>
<dbReference type="PANTHER" id="PTHR43581">
    <property type="entry name" value="ATP/GTP PHOSPHATASE"/>
    <property type="match status" value="1"/>
</dbReference>
<dbReference type="InterPro" id="IPR027417">
    <property type="entry name" value="P-loop_NTPase"/>
</dbReference>
<feature type="domain" description="OLD protein-like TOPRIM" evidence="3">
    <location>
        <begin position="514"/>
        <end position="578"/>
    </location>
</feature>
<dbReference type="CDD" id="cd01026">
    <property type="entry name" value="TOPRIM_OLD"/>
    <property type="match status" value="1"/>
</dbReference>
<dbReference type="AlphaFoldDB" id="A0A1G4SQY8"/>
<reference evidence="5" key="1">
    <citation type="submission" date="2016-10" db="EMBL/GenBank/DDBJ databases">
        <authorList>
            <person name="Varghese N."/>
            <person name="Submissions S."/>
        </authorList>
    </citation>
    <scope>NUCLEOTIDE SEQUENCE [LARGE SCALE GENOMIC DNA]</scope>
    <source>
        <strain evidence="5">CGMCC 1.8946</strain>
    </source>
</reference>
<dbReference type="RefSeq" id="WP_090674437.1">
    <property type="nucleotide sequence ID" value="NZ_FMTT01000033.1"/>
</dbReference>
<dbReference type="Pfam" id="PF20469">
    <property type="entry name" value="OLD-like_TOPRIM"/>
    <property type="match status" value="1"/>
</dbReference>
<protein>
    <submittedName>
        <fullName evidence="4">AAA ATPase domain-containing protein</fullName>
    </submittedName>
</protein>
<feature type="region of interest" description="Disordered" evidence="1">
    <location>
        <begin position="234"/>
        <end position="254"/>
    </location>
</feature>
<evidence type="ECO:0000313" key="4">
    <source>
        <dbReference type="EMBL" id="SCW71377.1"/>
    </source>
</evidence>
<dbReference type="PANTHER" id="PTHR43581:SF2">
    <property type="entry name" value="EXCINUCLEASE ATPASE SUBUNIT"/>
    <property type="match status" value="1"/>
</dbReference>
<dbReference type="STRING" id="624147.SAMN04487970_10334"/>
<organism evidence="4 5">
    <name type="scientific">Paenibacillus tianmuensis</name>
    <dbReference type="NCBI Taxonomy" id="624147"/>
    <lineage>
        <taxon>Bacteria</taxon>
        <taxon>Bacillati</taxon>
        <taxon>Bacillota</taxon>
        <taxon>Bacilli</taxon>
        <taxon>Bacillales</taxon>
        <taxon>Paenibacillaceae</taxon>
        <taxon>Paenibacillus</taxon>
    </lineage>
</organism>
<dbReference type="InterPro" id="IPR041685">
    <property type="entry name" value="AAA_GajA/Old/RecF-like"/>
</dbReference>
<evidence type="ECO:0000313" key="5">
    <source>
        <dbReference type="Proteomes" id="UP000198601"/>
    </source>
</evidence>
<dbReference type="InterPro" id="IPR034139">
    <property type="entry name" value="TOPRIM_OLD"/>
</dbReference>
<evidence type="ECO:0000259" key="2">
    <source>
        <dbReference type="Pfam" id="PF13175"/>
    </source>
</evidence>
<dbReference type="Gene3D" id="3.40.50.300">
    <property type="entry name" value="P-loop containing nucleotide triphosphate hydrolases"/>
    <property type="match status" value="1"/>
</dbReference>
<dbReference type="InterPro" id="IPR051396">
    <property type="entry name" value="Bact_Antivir_Def_Nuclease"/>
</dbReference>
<dbReference type="SUPFAM" id="SSF52540">
    <property type="entry name" value="P-loop containing nucleoside triphosphate hydrolases"/>
    <property type="match status" value="1"/>
</dbReference>
<feature type="domain" description="Endonuclease GajA/Old nuclease/RecF-like AAA" evidence="2">
    <location>
        <begin position="1"/>
        <end position="457"/>
    </location>
</feature>
<keyword evidence="5" id="KW-1185">Reference proteome</keyword>
<evidence type="ECO:0000259" key="3">
    <source>
        <dbReference type="Pfam" id="PF20469"/>
    </source>
</evidence>
<name>A0A1G4SQY8_9BACL</name>
<dbReference type="Pfam" id="PF13175">
    <property type="entry name" value="AAA_15"/>
    <property type="match status" value="1"/>
</dbReference>
<accession>A0A1G4SQY8</accession>
<dbReference type="EMBL" id="FMTT01000033">
    <property type="protein sequence ID" value="SCW71377.1"/>
    <property type="molecule type" value="Genomic_DNA"/>
</dbReference>
<proteinExistence type="predicted"/>
<evidence type="ECO:0000256" key="1">
    <source>
        <dbReference type="SAM" id="MobiDB-lite"/>
    </source>
</evidence>
<dbReference type="OrthoDB" id="308933at2"/>
<gene>
    <name evidence="4" type="ORF">SAMN04487970_10334</name>
</gene>